<evidence type="ECO:0000313" key="2">
    <source>
        <dbReference type="EMBL" id="MBS0024490.1"/>
    </source>
</evidence>
<feature type="transmembrane region" description="Helical" evidence="1">
    <location>
        <begin position="186"/>
        <end position="206"/>
    </location>
</feature>
<reference evidence="2 3" key="1">
    <citation type="submission" date="2021-04" db="EMBL/GenBank/DDBJ databases">
        <title>Whole genome analysis of root endophytic bacterium Microbacterium paraoxydans ku-mp colonizing RP-bio226 rice variety.</title>
        <authorList>
            <person name="Ulaganathan K."/>
            <person name="Latha B."/>
        </authorList>
    </citation>
    <scope>NUCLEOTIDE SEQUENCE [LARGE SCALE GENOMIC DNA]</scope>
    <source>
        <strain evidence="3">ku-mp</strain>
    </source>
</reference>
<dbReference type="EMBL" id="JAGTUK010000003">
    <property type="protein sequence ID" value="MBS0024490.1"/>
    <property type="molecule type" value="Genomic_DNA"/>
</dbReference>
<keyword evidence="3" id="KW-1185">Reference proteome</keyword>
<keyword evidence="1" id="KW-0812">Transmembrane</keyword>
<keyword evidence="1" id="KW-0472">Membrane</keyword>
<protein>
    <submittedName>
        <fullName evidence="2">Uncharacterized protein</fullName>
    </submittedName>
</protein>
<name>A0ABS5INQ7_9MICO</name>
<keyword evidence="1" id="KW-1133">Transmembrane helix</keyword>
<accession>A0ABS5INQ7</accession>
<evidence type="ECO:0000256" key="1">
    <source>
        <dbReference type="SAM" id="Phobius"/>
    </source>
</evidence>
<proteinExistence type="predicted"/>
<comment type="caution">
    <text evidence="2">The sequence shown here is derived from an EMBL/GenBank/DDBJ whole genome shotgun (WGS) entry which is preliminary data.</text>
</comment>
<dbReference type="RefSeq" id="WP_211543453.1">
    <property type="nucleotide sequence ID" value="NZ_JAGTUK010000003.1"/>
</dbReference>
<organism evidence="2 3">
    <name type="scientific">Microbacterium paraoxydans</name>
    <dbReference type="NCBI Taxonomy" id="199592"/>
    <lineage>
        <taxon>Bacteria</taxon>
        <taxon>Bacillati</taxon>
        <taxon>Actinomycetota</taxon>
        <taxon>Actinomycetes</taxon>
        <taxon>Micrococcales</taxon>
        <taxon>Microbacteriaceae</taxon>
        <taxon>Microbacterium</taxon>
    </lineage>
</organism>
<evidence type="ECO:0000313" key="3">
    <source>
        <dbReference type="Proteomes" id="UP000678243"/>
    </source>
</evidence>
<feature type="transmembrane region" description="Helical" evidence="1">
    <location>
        <begin position="212"/>
        <end position="232"/>
    </location>
</feature>
<dbReference type="Proteomes" id="UP000678243">
    <property type="component" value="Unassembled WGS sequence"/>
</dbReference>
<sequence length="236" mass="25925">MYFNVIAHNARQGVREFIVAVVGAPGGDAPQAKINLERKFSDFIAALRDSNYISTIDGSAGPAAPLAEPTAMKQFFDDLNWGSLDVFFQTIEEADLRDFLAEQRRLGAAFDVTACRNKELAGAVAWLVSRGGSPIHSFELRKRMTHTETDLLPYLKSSDYAYPDLSSSRLIRSATRRVNLGTIHKTWFWVISVVVAVIVGGLTIWLPEQIATPVFAAAATFATIMSAVGLLVRYPD</sequence>
<gene>
    <name evidence="2" type="ORF">KE274_10255</name>
</gene>